<dbReference type="OrthoDB" id="515799at2759"/>
<dbReference type="GO" id="GO:0005634">
    <property type="term" value="C:nucleus"/>
    <property type="evidence" value="ECO:0007669"/>
    <property type="project" value="TreeGrafter"/>
</dbReference>
<dbReference type="GO" id="GO:0003682">
    <property type="term" value="F:chromatin binding"/>
    <property type="evidence" value="ECO:0007669"/>
    <property type="project" value="InterPro"/>
</dbReference>
<proteinExistence type="predicted"/>
<accession>A0A3P7V7N9</accession>
<dbReference type="AlphaFoldDB" id="A0A3P7V7N9"/>
<dbReference type="PANTHER" id="PTHR21677">
    <property type="entry name" value="CRAMPED PROTEIN"/>
    <property type="match status" value="1"/>
</dbReference>
<keyword evidence="1" id="KW-0238">DNA-binding</keyword>
<name>A0A3P7V7N9_RODNA</name>
<evidence type="ECO:0000313" key="3">
    <source>
        <dbReference type="EMBL" id="VDO01732.1"/>
    </source>
</evidence>
<organism evidence="3 4">
    <name type="scientific">Rodentolepis nana</name>
    <name type="common">Dwarf tapeworm</name>
    <name type="synonym">Hymenolepis nana</name>
    <dbReference type="NCBI Taxonomy" id="102285"/>
    <lineage>
        <taxon>Eukaryota</taxon>
        <taxon>Metazoa</taxon>
        <taxon>Spiralia</taxon>
        <taxon>Lophotrochozoa</taxon>
        <taxon>Platyhelminthes</taxon>
        <taxon>Cestoda</taxon>
        <taxon>Eucestoda</taxon>
        <taxon>Cyclophyllidea</taxon>
        <taxon>Hymenolepididae</taxon>
        <taxon>Rodentolepis</taxon>
    </lineage>
</organism>
<evidence type="ECO:0000313" key="4">
    <source>
        <dbReference type="Proteomes" id="UP000278807"/>
    </source>
</evidence>
<dbReference type="GO" id="GO:0007389">
    <property type="term" value="P:pattern specification process"/>
    <property type="evidence" value="ECO:0007669"/>
    <property type="project" value="TreeGrafter"/>
</dbReference>
<dbReference type="Proteomes" id="UP000278807">
    <property type="component" value="Unassembled WGS sequence"/>
</dbReference>
<dbReference type="GO" id="GO:0003677">
    <property type="term" value="F:DNA binding"/>
    <property type="evidence" value="ECO:0007669"/>
    <property type="project" value="UniProtKB-KW"/>
</dbReference>
<dbReference type="EMBL" id="UZAE01005579">
    <property type="protein sequence ID" value="VDO01732.1"/>
    <property type="molecule type" value="Genomic_DNA"/>
</dbReference>
<keyword evidence="4" id="KW-1185">Reference proteome</keyword>
<sequence>MGEKLNEFIQTGSTYVKHHGRRYLLRTPTCQILKQLNNISSPTQNFTLPDDVVVELVPATQVVAWRVLEAEQNPRLRLIVDINRQLSDVISITEVKWTPQNELITASS</sequence>
<keyword evidence="2" id="KW-0539">Nucleus</keyword>
<dbReference type="PANTHER" id="PTHR21677:SF1">
    <property type="entry name" value="PROTEIN CRAMPED-LIKE"/>
    <property type="match status" value="1"/>
</dbReference>
<dbReference type="InterPro" id="IPR055315">
    <property type="entry name" value="Cramped-like"/>
</dbReference>
<evidence type="ECO:0000256" key="2">
    <source>
        <dbReference type="ARBA" id="ARBA00023242"/>
    </source>
</evidence>
<protein>
    <submittedName>
        <fullName evidence="3">Uncharacterized protein</fullName>
    </submittedName>
</protein>
<reference evidence="3 4" key="1">
    <citation type="submission" date="2018-11" db="EMBL/GenBank/DDBJ databases">
        <authorList>
            <consortium name="Pathogen Informatics"/>
        </authorList>
    </citation>
    <scope>NUCLEOTIDE SEQUENCE [LARGE SCALE GENOMIC DNA]</scope>
</reference>
<evidence type="ECO:0000256" key="1">
    <source>
        <dbReference type="ARBA" id="ARBA00023125"/>
    </source>
</evidence>
<gene>
    <name evidence="3" type="ORF">HNAJ_LOCUS5872</name>
</gene>